<organism evidence="2 3">
    <name type="scientific">Caballeronia sordidicola</name>
    <name type="common">Burkholderia sordidicola</name>
    <dbReference type="NCBI Taxonomy" id="196367"/>
    <lineage>
        <taxon>Bacteria</taxon>
        <taxon>Pseudomonadati</taxon>
        <taxon>Pseudomonadota</taxon>
        <taxon>Betaproteobacteria</taxon>
        <taxon>Burkholderiales</taxon>
        <taxon>Burkholderiaceae</taxon>
        <taxon>Caballeronia</taxon>
    </lineage>
</organism>
<feature type="region of interest" description="Disordered" evidence="1">
    <location>
        <begin position="1"/>
        <end position="25"/>
    </location>
</feature>
<comment type="caution">
    <text evidence="2">The sequence shown here is derived from an EMBL/GenBank/DDBJ whole genome shotgun (WGS) entry which is preliminary data.</text>
</comment>
<reference evidence="3" key="1">
    <citation type="submission" date="2017-01" db="EMBL/GenBank/DDBJ databases">
        <title>Genome Analysis of Deinococcus marmoris KOPRI26562.</title>
        <authorList>
            <person name="Kim J.H."/>
            <person name="Oh H.-M."/>
        </authorList>
    </citation>
    <scope>NUCLEOTIDE SEQUENCE [LARGE SCALE GENOMIC DNA]</scope>
    <source>
        <strain evidence="3">PAMC 26633</strain>
    </source>
</reference>
<dbReference type="AlphaFoldDB" id="A0A226X4K0"/>
<name>A0A226X4K0_CABSO</name>
<evidence type="ECO:0000313" key="3">
    <source>
        <dbReference type="Proteomes" id="UP000214720"/>
    </source>
</evidence>
<feature type="compositionally biased region" description="Basic and acidic residues" evidence="1">
    <location>
        <begin position="1"/>
        <end position="17"/>
    </location>
</feature>
<dbReference type="Proteomes" id="UP000214720">
    <property type="component" value="Unassembled WGS sequence"/>
</dbReference>
<proteinExistence type="predicted"/>
<evidence type="ECO:0000256" key="1">
    <source>
        <dbReference type="SAM" id="MobiDB-lite"/>
    </source>
</evidence>
<gene>
    <name evidence="2" type="ORF">BSU04_11485</name>
</gene>
<accession>A0A226X4K0</accession>
<dbReference type="EMBL" id="MTHB01000063">
    <property type="protein sequence ID" value="OXC78361.1"/>
    <property type="molecule type" value="Genomic_DNA"/>
</dbReference>
<evidence type="ECO:0000313" key="2">
    <source>
        <dbReference type="EMBL" id="OXC78361.1"/>
    </source>
</evidence>
<sequence length="37" mass="4196">MIAGKDDDKDKDKGQRKDKAHAKHIAARSLRMVKYGL</sequence>
<protein>
    <submittedName>
        <fullName evidence="2">Uncharacterized protein</fullName>
    </submittedName>
</protein>